<evidence type="ECO:0000313" key="5">
    <source>
        <dbReference type="Proteomes" id="UP001549143"/>
    </source>
</evidence>
<keyword evidence="5" id="KW-1185">Reference proteome</keyword>
<dbReference type="Gene3D" id="3.40.50.970">
    <property type="match status" value="1"/>
</dbReference>
<organism evidence="4 5">
    <name type="scientific">Aquamicrobium ahrensii</name>
    <dbReference type="NCBI Taxonomy" id="469551"/>
    <lineage>
        <taxon>Bacteria</taxon>
        <taxon>Pseudomonadati</taxon>
        <taxon>Pseudomonadota</taxon>
        <taxon>Alphaproteobacteria</taxon>
        <taxon>Hyphomicrobiales</taxon>
        <taxon>Phyllobacteriaceae</taxon>
        <taxon>Aquamicrobium</taxon>
    </lineage>
</organism>
<evidence type="ECO:0000256" key="2">
    <source>
        <dbReference type="ARBA" id="ARBA00023239"/>
    </source>
</evidence>
<keyword evidence="2" id="KW-0456">Lyase</keyword>
<protein>
    <submittedName>
        <fullName evidence="4">Sulfopyruvate decarboxylase alpha subunit</fullName>
    </submittedName>
</protein>
<feature type="domain" description="Thiamine pyrophosphate enzyme N-terminal TPP-binding" evidence="3">
    <location>
        <begin position="20"/>
        <end position="116"/>
    </location>
</feature>
<comment type="caution">
    <text evidence="4">The sequence shown here is derived from an EMBL/GenBank/DDBJ whole genome shotgun (WGS) entry which is preliminary data.</text>
</comment>
<gene>
    <name evidence="4" type="ORF">ABID44_003137</name>
</gene>
<dbReference type="EMBL" id="JBEPMN010000015">
    <property type="protein sequence ID" value="MET3662786.1"/>
    <property type="molecule type" value="Genomic_DNA"/>
</dbReference>
<dbReference type="PANTHER" id="PTHR42818:SF1">
    <property type="entry name" value="SULFOPYRUVATE DECARBOXYLASE"/>
    <property type="match status" value="1"/>
</dbReference>
<dbReference type="InterPro" id="IPR012001">
    <property type="entry name" value="Thiamin_PyroP_enz_TPP-bd_dom"/>
</dbReference>
<dbReference type="Proteomes" id="UP001549143">
    <property type="component" value="Unassembled WGS sequence"/>
</dbReference>
<proteinExistence type="predicted"/>
<evidence type="ECO:0000256" key="1">
    <source>
        <dbReference type="ARBA" id="ARBA00022793"/>
    </source>
</evidence>
<dbReference type="InterPro" id="IPR029061">
    <property type="entry name" value="THDP-binding"/>
</dbReference>
<dbReference type="InterPro" id="IPR051818">
    <property type="entry name" value="TPP_dependent_decarboxylase"/>
</dbReference>
<sequence>MKFGDWIEIMSNVEYKEAWSEIVVRVLKANDVSLVAYVPDNVLSPLIRLLHADPYFTIVVPSREEEVIGIIAGAYMGGQRGIALMQTSGFATIANALASLACPFQIPVVMMISERGTLGEFQQGQAMVCRTMRPVLQSLGIEHFAIQETAHVEFVIDKMIKQAFSTQAPAAVILSPLLTKRPH</sequence>
<dbReference type="PANTHER" id="PTHR42818">
    <property type="entry name" value="SULFOPYRUVATE DECARBOXYLASE SUBUNIT ALPHA"/>
    <property type="match status" value="1"/>
</dbReference>
<dbReference type="Pfam" id="PF02776">
    <property type="entry name" value="TPP_enzyme_N"/>
    <property type="match status" value="1"/>
</dbReference>
<keyword evidence="1" id="KW-0210">Decarboxylase</keyword>
<reference evidence="4 5" key="1">
    <citation type="submission" date="2024-06" db="EMBL/GenBank/DDBJ databases">
        <title>Genomic Encyclopedia of Type Strains, Phase IV (KMG-IV): sequencing the most valuable type-strain genomes for metagenomic binning, comparative biology and taxonomic classification.</title>
        <authorList>
            <person name="Goeker M."/>
        </authorList>
    </citation>
    <scope>NUCLEOTIDE SEQUENCE [LARGE SCALE GENOMIC DNA]</scope>
    <source>
        <strain evidence="4 5">DSM 19730</strain>
    </source>
</reference>
<dbReference type="SUPFAM" id="SSF52518">
    <property type="entry name" value="Thiamin diphosphate-binding fold (THDP-binding)"/>
    <property type="match status" value="1"/>
</dbReference>
<accession>A0ABV2KNX2</accession>
<evidence type="ECO:0000313" key="4">
    <source>
        <dbReference type="EMBL" id="MET3662786.1"/>
    </source>
</evidence>
<evidence type="ECO:0000259" key="3">
    <source>
        <dbReference type="Pfam" id="PF02776"/>
    </source>
</evidence>
<name>A0ABV2KNX2_9HYPH</name>